<evidence type="ECO:0000313" key="8">
    <source>
        <dbReference type="Proteomes" id="UP000887566"/>
    </source>
</evidence>
<organism evidence="8 9">
    <name type="scientific">Plectus sambesii</name>
    <dbReference type="NCBI Taxonomy" id="2011161"/>
    <lineage>
        <taxon>Eukaryota</taxon>
        <taxon>Metazoa</taxon>
        <taxon>Ecdysozoa</taxon>
        <taxon>Nematoda</taxon>
        <taxon>Chromadorea</taxon>
        <taxon>Plectida</taxon>
        <taxon>Plectina</taxon>
        <taxon>Plectoidea</taxon>
        <taxon>Plectidae</taxon>
        <taxon>Plectus</taxon>
    </lineage>
</organism>
<name>A0A914UQI9_9BILA</name>
<dbReference type="Pfam" id="PF22366">
    <property type="entry name" value="NDH2_C"/>
    <property type="match status" value="1"/>
</dbReference>
<sequence length="414" mass="46380">MTTPRLVILGSGWGSYSVLKNVNKSLYQVIVVTPRNHFLFTPLLCSTTVGTLEFRSIIEPVRNVGFQHSRDFHLASTEAIDFRKKEIVCRSVIAPDSEPFTIPYDKLVVGVGALPNTFNVPGVEEHSYFLKEIADARKIRTRLLTNFERALEPTVSEEEKQRLTHIVIVGGGPTGVEFGAELYDFCRRDMVRLYKDFGLPVKVTLVESHKILASFDKRLQAYAEKKLSMRENFTLKKSTVTEVRSDCVVLKDGSVLPCGLVVWSTGLAPRPLTASLDVSKTRQGQILVDNNLNIVSDPSKDSYALGDCASIVDSPLPGTAQVAEREGRYIADRLNKLAANRDCGPFKFKSMGMLAYIGGYEGLSDLPDVKLKGFSSWFLWRSAYLTRLGSWRLRLQVPLDWLKTLLFGRDTSRF</sequence>
<keyword evidence="3" id="KW-0274">FAD</keyword>
<dbReference type="PANTHER" id="PTHR43706:SF13">
    <property type="entry name" value="NADH DEHYDROGENASE-RELATED"/>
    <property type="match status" value="1"/>
</dbReference>
<evidence type="ECO:0000259" key="6">
    <source>
        <dbReference type="Pfam" id="PF07992"/>
    </source>
</evidence>
<dbReference type="GO" id="GO:0003954">
    <property type="term" value="F:NADH dehydrogenase activity"/>
    <property type="evidence" value="ECO:0007669"/>
    <property type="project" value="InterPro"/>
</dbReference>
<dbReference type="SUPFAM" id="SSF51905">
    <property type="entry name" value="FAD/NAD(P)-binding domain"/>
    <property type="match status" value="2"/>
</dbReference>
<keyword evidence="5" id="KW-0520">NAD</keyword>
<keyword evidence="2" id="KW-0285">Flavoprotein</keyword>
<dbReference type="Proteomes" id="UP000887566">
    <property type="component" value="Unplaced"/>
</dbReference>
<keyword evidence="8" id="KW-1185">Reference proteome</keyword>
<protein>
    <submittedName>
        <fullName evidence="9">FAD/NAD(P)-binding domain-containing protein</fullName>
    </submittedName>
</protein>
<comment type="similarity">
    <text evidence="1">Belongs to the NADH dehydrogenase family.</text>
</comment>
<dbReference type="InterPro" id="IPR045024">
    <property type="entry name" value="NDH-2"/>
</dbReference>
<dbReference type="AlphaFoldDB" id="A0A914UQI9"/>
<feature type="domain" description="External alternative NADH-ubiquinone oxidoreductase-like C-terminal" evidence="7">
    <location>
        <begin position="352"/>
        <end position="410"/>
    </location>
</feature>
<evidence type="ECO:0000313" key="9">
    <source>
        <dbReference type="WBParaSite" id="PSAMB.scaffold11433size3354.g34129.t1"/>
    </source>
</evidence>
<dbReference type="WBParaSite" id="PSAMB.scaffold11433size3354.g34129.t1">
    <property type="protein sequence ID" value="PSAMB.scaffold11433size3354.g34129.t1"/>
    <property type="gene ID" value="PSAMB.scaffold11433size3354.g34129"/>
</dbReference>
<evidence type="ECO:0000259" key="7">
    <source>
        <dbReference type="Pfam" id="PF22366"/>
    </source>
</evidence>
<dbReference type="Pfam" id="PF07992">
    <property type="entry name" value="Pyr_redox_2"/>
    <property type="match status" value="1"/>
</dbReference>
<dbReference type="InterPro" id="IPR036188">
    <property type="entry name" value="FAD/NAD-bd_sf"/>
</dbReference>
<evidence type="ECO:0000256" key="5">
    <source>
        <dbReference type="ARBA" id="ARBA00023027"/>
    </source>
</evidence>
<dbReference type="GO" id="GO:0005739">
    <property type="term" value="C:mitochondrion"/>
    <property type="evidence" value="ECO:0007669"/>
    <property type="project" value="UniProtKB-ARBA"/>
</dbReference>
<dbReference type="InterPro" id="IPR054585">
    <property type="entry name" value="NDH2-like_C"/>
</dbReference>
<evidence type="ECO:0000256" key="2">
    <source>
        <dbReference type="ARBA" id="ARBA00022630"/>
    </source>
</evidence>
<evidence type="ECO:0000256" key="1">
    <source>
        <dbReference type="ARBA" id="ARBA00005272"/>
    </source>
</evidence>
<feature type="domain" description="FAD/NAD(P)-binding" evidence="6">
    <location>
        <begin position="5"/>
        <end position="327"/>
    </location>
</feature>
<dbReference type="InterPro" id="IPR023753">
    <property type="entry name" value="FAD/NAD-binding_dom"/>
</dbReference>
<proteinExistence type="inferred from homology"/>
<dbReference type="Gene3D" id="3.50.50.100">
    <property type="match status" value="1"/>
</dbReference>
<accession>A0A914UQI9</accession>
<keyword evidence="4" id="KW-0560">Oxidoreductase</keyword>
<evidence type="ECO:0000256" key="4">
    <source>
        <dbReference type="ARBA" id="ARBA00023002"/>
    </source>
</evidence>
<dbReference type="PANTHER" id="PTHR43706">
    <property type="entry name" value="NADH DEHYDROGENASE"/>
    <property type="match status" value="1"/>
</dbReference>
<reference evidence="9" key="1">
    <citation type="submission" date="2022-11" db="UniProtKB">
        <authorList>
            <consortium name="WormBaseParasite"/>
        </authorList>
    </citation>
    <scope>IDENTIFICATION</scope>
</reference>
<evidence type="ECO:0000256" key="3">
    <source>
        <dbReference type="ARBA" id="ARBA00022827"/>
    </source>
</evidence>
<dbReference type="PRINTS" id="PR00368">
    <property type="entry name" value="FADPNR"/>
</dbReference>